<evidence type="ECO:0008006" key="3">
    <source>
        <dbReference type="Google" id="ProtNLM"/>
    </source>
</evidence>
<protein>
    <recommendedName>
        <fullName evidence="3">TldD/PmbA family protein</fullName>
    </recommendedName>
</protein>
<reference evidence="1" key="1">
    <citation type="submission" date="2021-04" db="EMBL/GenBank/DDBJ databases">
        <authorList>
            <person name="Hartkoorn R.C."/>
            <person name="Beaudoing E."/>
            <person name="Hot D."/>
        </authorList>
    </citation>
    <scope>NUCLEOTIDE SEQUENCE</scope>
    <source>
        <strain evidence="1">NRRL B-16292</strain>
    </source>
</reference>
<gene>
    <name evidence="1" type="ORF">Dfulv_17075</name>
</gene>
<sequence length="140" mass="14743">MTFEALLKSRLEQAGAEVRTFQEAGVGFLYGILVRTRGSAATVRLTKGSGTGDPVATEAEQAAHAVNVARLDAVKGAPSATHGVDGARPVEDLMRDVLAADLPPTAVEVEGPADGRTKPGVKIRFRSGSEIYMTPVDIRR</sequence>
<dbReference type="Proteomes" id="UP001059617">
    <property type="component" value="Chromosome"/>
</dbReference>
<name>A0ABY5W927_9ACTN</name>
<proteinExistence type="predicted"/>
<reference evidence="1" key="2">
    <citation type="submission" date="2022-09" db="EMBL/GenBank/DDBJ databases">
        <title>Biosynthetic gene clusters of Dactylosporangioum fulvum.</title>
        <authorList>
            <person name="Caradec T."/>
        </authorList>
    </citation>
    <scope>NUCLEOTIDE SEQUENCE</scope>
    <source>
        <strain evidence="1">NRRL B-16292</strain>
    </source>
</reference>
<keyword evidence="2" id="KW-1185">Reference proteome</keyword>
<dbReference type="EMBL" id="CP073720">
    <property type="protein sequence ID" value="UWP85860.1"/>
    <property type="molecule type" value="Genomic_DNA"/>
</dbReference>
<evidence type="ECO:0000313" key="1">
    <source>
        <dbReference type="EMBL" id="UWP85860.1"/>
    </source>
</evidence>
<evidence type="ECO:0000313" key="2">
    <source>
        <dbReference type="Proteomes" id="UP001059617"/>
    </source>
</evidence>
<organism evidence="1 2">
    <name type="scientific">Dactylosporangium fulvum</name>
    <dbReference type="NCBI Taxonomy" id="53359"/>
    <lineage>
        <taxon>Bacteria</taxon>
        <taxon>Bacillati</taxon>
        <taxon>Actinomycetota</taxon>
        <taxon>Actinomycetes</taxon>
        <taxon>Micromonosporales</taxon>
        <taxon>Micromonosporaceae</taxon>
        <taxon>Dactylosporangium</taxon>
    </lineage>
</organism>
<accession>A0ABY5W927</accession>
<dbReference type="RefSeq" id="WP_259864192.1">
    <property type="nucleotide sequence ID" value="NZ_CP073720.1"/>
</dbReference>